<protein>
    <submittedName>
        <fullName evidence="2">Uncharacterized protein</fullName>
    </submittedName>
</protein>
<evidence type="ECO:0000256" key="1">
    <source>
        <dbReference type="SAM" id="Phobius"/>
    </source>
</evidence>
<organism evidence="2 3">
    <name type="scientific">Limnospira indica PCC 8005</name>
    <dbReference type="NCBI Taxonomy" id="376219"/>
    <lineage>
        <taxon>Bacteria</taxon>
        <taxon>Bacillati</taxon>
        <taxon>Cyanobacteriota</taxon>
        <taxon>Cyanophyceae</taxon>
        <taxon>Oscillatoriophycideae</taxon>
        <taxon>Oscillatoriales</taxon>
        <taxon>Sirenicapillariaceae</taxon>
        <taxon>Limnospira</taxon>
    </lineage>
</organism>
<keyword evidence="1" id="KW-0472">Membrane</keyword>
<name>A0A9P1KAX3_9CYAN</name>
<evidence type="ECO:0000313" key="3">
    <source>
        <dbReference type="Proteomes" id="UP000032946"/>
    </source>
</evidence>
<sequence>MVAWGGCSSLILCAVAGFSTGAGVAVLSCVLWLALAPGRV</sequence>
<keyword evidence="3" id="KW-1185">Reference proteome</keyword>
<accession>A0A9P1KAX3</accession>
<evidence type="ECO:0000313" key="2">
    <source>
        <dbReference type="EMBL" id="CDM92955.1"/>
    </source>
</evidence>
<gene>
    <name evidence="2" type="ORF">ARTHRO_10628</name>
</gene>
<dbReference type="EMBL" id="FO818640">
    <property type="protein sequence ID" value="CDM92955.1"/>
    <property type="molecule type" value="Genomic_DNA"/>
</dbReference>
<dbReference type="AlphaFoldDB" id="A0A9P1KAX3"/>
<keyword evidence="1" id="KW-1133">Transmembrane helix</keyword>
<dbReference type="Proteomes" id="UP000032946">
    <property type="component" value="Chromosome"/>
</dbReference>
<proteinExistence type="predicted"/>
<keyword evidence="1" id="KW-0812">Transmembrane</keyword>
<feature type="transmembrane region" description="Helical" evidence="1">
    <location>
        <begin position="12"/>
        <end position="35"/>
    </location>
</feature>
<reference evidence="2 3" key="1">
    <citation type="submission" date="2014-02" db="EMBL/GenBank/DDBJ databases">
        <authorList>
            <person name="Genoscope - CEA"/>
        </authorList>
    </citation>
    <scope>NUCLEOTIDE SEQUENCE [LARGE SCALE GENOMIC DNA]</scope>
    <source>
        <strain evidence="2 3">PCC 8005</strain>
    </source>
</reference>